<accession>A0A8J6FC59</accession>
<proteinExistence type="predicted"/>
<dbReference type="OrthoDB" id="2021138at2759"/>
<keyword evidence="1" id="KW-0433">Leucine-rich repeat</keyword>
<dbReference type="AlphaFoldDB" id="A0A8J6FC59"/>
<evidence type="ECO:0000313" key="5">
    <source>
        <dbReference type="Proteomes" id="UP000770717"/>
    </source>
</evidence>
<dbReference type="PANTHER" id="PTHR48051:SF35">
    <property type="entry name" value="LEUCINE-RICH REPEAT-CONTAINING PROTEIN 27"/>
    <property type="match status" value="1"/>
</dbReference>
<evidence type="ECO:0000256" key="3">
    <source>
        <dbReference type="SAM" id="MobiDB-lite"/>
    </source>
</evidence>
<feature type="compositionally biased region" description="Basic and acidic residues" evidence="3">
    <location>
        <begin position="327"/>
        <end position="337"/>
    </location>
</feature>
<dbReference type="Gene3D" id="3.80.10.10">
    <property type="entry name" value="Ribonuclease Inhibitor"/>
    <property type="match status" value="1"/>
</dbReference>
<dbReference type="Pfam" id="PF13855">
    <property type="entry name" value="LRR_8"/>
    <property type="match status" value="1"/>
</dbReference>
<dbReference type="PANTHER" id="PTHR48051">
    <property type="match status" value="1"/>
</dbReference>
<feature type="compositionally biased region" description="Basic and acidic residues" evidence="3">
    <location>
        <begin position="299"/>
        <end position="313"/>
    </location>
</feature>
<dbReference type="Proteomes" id="UP000770717">
    <property type="component" value="Unassembled WGS sequence"/>
</dbReference>
<dbReference type="SUPFAM" id="SSF52058">
    <property type="entry name" value="L domain-like"/>
    <property type="match status" value="1"/>
</dbReference>
<gene>
    <name evidence="4" type="ORF">GDO78_008010</name>
</gene>
<dbReference type="SMART" id="SM00369">
    <property type="entry name" value="LRR_TYP"/>
    <property type="match status" value="3"/>
</dbReference>
<keyword evidence="2" id="KW-0677">Repeat</keyword>
<evidence type="ECO:0000256" key="2">
    <source>
        <dbReference type="ARBA" id="ARBA00022737"/>
    </source>
</evidence>
<dbReference type="InterPro" id="IPR003591">
    <property type="entry name" value="Leu-rich_rpt_typical-subtyp"/>
</dbReference>
<organism evidence="4 5">
    <name type="scientific">Eleutherodactylus coqui</name>
    <name type="common">Puerto Rican coqui</name>
    <dbReference type="NCBI Taxonomy" id="57060"/>
    <lineage>
        <taxon>Eukaryota</taxon>
        <taxon>Metazoa</taxon>
        <taxon>Chordata</taxon>
        <taxon>Craniata</taxon>
        <taxon>Vertebrata</taxon>
        <taxon>Euteleostomi</taxon>
        <taxon>Amphibia</taxon>
        <taxon>Batrachia</taxon>
        <taxon>Anura</taxon>
        <taxon>Neobatrachia</taxon>
        <taxon>Hyloidea</taxon>
        <taxon>Eleutherodactylidae</taxon>
        <taxon>Eleutherodactylinae</taxon>
        <taxon>Eleutherodactylus</taxon>
        <taxon>Eleutherodactylus</taxon>
    </lineage>
</organism>
<reference evidence="4" key="1">
    <citation type="thesis" date="2020" institute="ProQuest LLC" country="789 East Eisenhower Parkway, Ann Arbor, MI, USA">
        <title>Comparative Genomics and Chromosome Evolution.</title>
        <authorList>
            <person name="Mudd A.B."/>
        </authorList>
    </citation>
    <scope>NUCLEOTIDE SEQUENCE</scope>
    <source>
        <strain evidence="4">HN-11 Male</strain>
        <tissue evidence="4">Kidney and liver</tissue>
    </source>
</reference>
<evidence type="ECO:0008006" key="6">
    <source>
        <dbReference type="Google" id="ProtNLM"/>
    </source>
</evidence>
<dbReference type="InterPro" id="IPR032675">
    <property type="entry name" value="LRR_dom_sf"/>
</dbReference>
<name>A0A8J6FC59_ELECQ</name>
<dbReference type="GO" id="GO:0005737">
    <property type="term" value="C:cytoplasm"/>
    <property type="evidence" value="ECO:0007669"/>
    <property type="project" value="TreeGrafter"/>
</dbReference>
<keyword evidence="5" id="KW-1185">Reference proteome</keyword>
<comment type="caution">
    <text evidence="4">The sequence shown here is derived from an EMBL/GenBank/DDBJ whole genome shotgun (WGS) entry which is preliminary data.</text>
</comment>
<feature type="region of interest" description="Disordered" evidence="3">
    <location>
        <begin position="299"/>
        <end position="337"/>
    </location>
</feature>
<dbReference type="PROSITE" id="PS51450">
    <property type="entry name" value="LRR"/>
    <property type="match status" value="1"/>
</dbReference>
<dbReference type="EMBL" id="WNTK01000004">
    <property type="protein sequence ID" value="KAG9484651.1"/>
    <property type="molecule type" value="Genomic_DNA"/>
</dbReference>
<evidence type="ECO:0000256" key="1">
    <source>
        <dbReference type="ARBA" id="ARBA00022614"/>
    </source>
</evidence>
<dbReference type="InterPro" id="IPR001611">
    <property type="entry name" value="Leu-rich_rpt"/>
</dbReference>
<evidence type="ECO:0000313" key="4">
    <source>
        <dbReference type="EMBL" id="KAG9484651.1"/>
    </source>
</evidence>
<protein>
    <recommendedName>
        <fullName evidence="6">Leucine-rich repeat-containing protein 27</fullName>
    </recommendedName>
</protein>
<dbReference type="InterPro" id="IPR050216">
    <property type="entry name" value="LRR_domain-containing"/>
</dbReference>
<sequence>MDAASIRYADNMHPCSSQYPSTVEANGKKFSANLKLETLDLSKKKLQHLSEDLYRNRSCIKNLHLEGNTLCSVPENLFLHLPHLVWLDLRNNEITSLPSMIGRHRHLQYLLLEGNPIKVLPIELGDLSSLKALNLRHCPLEFPPEDVVHKGLASILSFLRNFRKEESVSSESGASELPPIEKLNLKELKSSMDLSGDWSSKEEMKHFEMLKHRMEDEQMEEMVLNEFLTCRRKPQNTRDPFKGTGWRFLTESRHAMPIERRKSEADRQAGEKERLAVLVQKQRNQEILKDWQKQTKLLQDQKAKSKKRTENHQEVPATAPPFATDLDTSKHKNSWDKQKSLTVEKQEMMPRVTSANTLKGMEKARASRDLRLEHRIKQHIQTMQERKKNPKRSVQEEMEAAKEELEVASMLQAELLHRNRERDAALEYRFTAFTGDISPSPTPRGPQNICATTL</sequence>